<evidence type="ECO:0000313" key="3">
    <source>
        <dbReference type="Proteomes" id="UP000192761"/>
    </source>
</evidence>
<dbReference type="AlphaFoldDB" id="A0A1W1X250"/>
<evidence type="ECO:0000313" key="2">
    <source>
        <dbReference type="EMBL" id="SMC17840.1"/>
    </source>
</evidence>
<dbReference type="Proteomes" id="UP000192761">
    <property type="component" value="Unassembled WGS sequence"/>
</dbReference>
<protein>
    <submittedName>
        <fullName evidence="2">Uncharacterized protein</fullName>
    </submittedName>
</protein>
<keyword evidence="1" id="KW-1133">Transmembrane helix</keyword>
<keyword evidence="1" id="KW-0472">Membrane</keyword>
<accession>A0A1W1X250</accession>
<organism evidence="2 3">
    <name type="scientific">Andreprevotia lacus DSM 23236</name>
    <dbReference type="NCBI Taxonomy" id="1121001"/>
    <lineage>
        <taxon>Bacteria</taxon>
        <taxon>Pseudomonadati</taxon>
        <taxon>Pseudomonadota</taxon>
        <taxon>Betaproteobacteria</taxon>
        <taxon>Neisseriales</taxon>
        <taxon>Chitinibacteraceae</taxon>
        <taxon>Andreprevotia</taxon>
    </lineage>
</organism>
<keyword evidence="1" id="KW-0812">Transmembrane</keyword>
<reference evidence="2 3" key="1">
    <citation type="submission" date="2017-04" db="EMBL/GenBank/DDBJ databases">
        <authorList>
            <person name="Afonso C.L."/>
            <person name="Miller P.J."/>
            <person name="Scott M.A."/>
            <person name="Spackman E."/>
            <person name="Goraichik I."/>
            <person name="Dimitrov K.M."/>
            <person name="Suarez D.L."/>
            <person name="Swayne D.E."/>
        </authorList>
    </citation>
    <scope>NUCLEOTIDE SEQUENCE [LARGE SCALE GENOMIC DNA]</scope>
    <source>
        <strain evidence="2 3">DSM 23236</strain>
    </source>
</reference>
<feature type="transmembrane region" description="Helical" evidence="1">
    <location>
        <begin position="109"/>
        <end position="128"/>
    </location>
</feature>
<evidence type="ECO:0000256" key="1">
    <source>
        <dbReference type="SAM" id="Phobius"/>
    </source>
</evidence>
<name>A0A1W1X250_9NEIS</name>
<keyword evidence="3" id="KW-1185">Reference proteome</keyword>
<dbReference type="EMBL" id="FWXD01000002">
    <property type="protein sequence ID" value="SMC17840.1"/>
    <property type="molecule type" value="Genomic_DNA"/>
</dbReference>
<gene>
    <name evidence="2" type="ORF">SAMN02745857_00419</name>
</gene>
<proteinExistence type="predicted"/>
<sequence length="191" mass="21671">MQVQKRPLHFKQGLTYRFPKHMCCNCGCAQGLLMLDQDTRRTTYLFGGGSELTFQLRLPFCDACAPSARRRPRSAVHWMLVFLLAFAMSAASLIVLGDQVLENPLLLKYGLLPLSLLMTAGVTAFVHWRARPRTGQASYYQPVRVVEVRREFFSGMVTSIRFSFANRDYQAAFEAANQREIASLLLTVKSR</sequence>
<feature type="transmembrane region" description="Helical" evidence="1">
    <location>
        <begin position="75"/>
        <end position="97"/>
    </location>
</feature>